<comment type="caution">
    <text evidence="8">The sequence shown here is derived from an EMBL/GenBank/DDBJ whole genome shotgun (WGS) entry which is preliminary data.</text>
</comment>
<dbReference type="SMART" id="SM00320">
    <property type="entry name" value="WD40"/>
    <property type="match status" value="3"/>
</dbReference>
<dbReference type="Pfam" id="PF21720">
    <property type="entry name" value="MIOS_WD40"/>
    <property type="match status" value="1"/>
</dbReference>
<dbReference type="GO" id="GO:0005737">
    <property type="term" value="C:cytoplasm"/>
    <property type="evidence" value="ECO:0007669"/>
    <property type="project" value="TreeGrafter"/>
</dbReference>
<feature type="domain" description="MIOS-like alpha-solenoid" evidence="7">
    <location>
        <begin position="470"/>
        <end position="706"/>
    </location>
</feature>
<evidence type="ECO:0000313" key="8">
    <source>
        <dbReference type="EMBL" id="KAG1306296.1"/>
    </source>
</evidence>
<feature type="domain" description="GATOR2 complex protein MIO zinc-ribbon like" evidence="6">
    <location>
        <begin position="822"/>
        <end position="915"/>
    </location>
</feature>
<gene>
    <name evidence="8" type="ORF">G6F64_007705</name>
</gene>
<name>A0A9P6X6V6_RHIOR</name>
<dbReference type="InterPro" id="IPR015943">
    <property type="entry name" value="WD40/YVTN_repeat-like_dom_sf"/>
</dbReference>
<dbReference type="InterPro" id="IPR036322">
    <property type="entry name" value="WD40_repeat_dom_sf"/>
</dbReference>
<dbReference type="GO" id="GO:1904263">
    <property type="term" value="P:positive regulation of TORC1 signaling"/>
    <property type="evidence" value="ECO:0007669"/>
    <property type="project" value="TreeGrafter"/>
</dbReference>
<evidence type="ECO:0000259" key="7">
    <source>
        <dbReference type="Pfam" id="PF21719"/>
    </source>
</evidence>
<reference evidence="8" key="1">
    <citation type="journal article" date="2020" name="Microb. Genom.">
        <title>Genetic diversity of clinical and environmental Mucorales isolates obtained from an investigation of mucormycosis cases among solid organ transplant recipients.</title>
        <authorList>
            <person name="Nguyen M.H."/>
            <person name="Kaul D."/>
            <person name="Muto C."/>
            <person name="Cheng S.J."/>
            <person name="Richter R.A."/>
            <person name="Bruno V.M."/>
            <person name="Liu G."/>
            <person name="Beyhan S."/>
            <person name="Sundermann A.J."/>
            <person name="Mounaud S."/>
            <person name="Pasculle A.W."/>
            <person name="Nierman W.C."/>
            <person name="Driscoll E."/>
            <person name="Cumbie R."/>
            <person name="Clancy C.J."/>
            <person name="Dupont C.L."/>
        </authorList>
    </citation>
    <scope>NUCLEOTIDE SEQUENCE</scope>
    <source>
        <strain evidence="8">GL11</strain>
    </source>
</reference>
<evidence type="ECO:0000259" key="6">
    <source>
        <dbReference type="Pfam" id="PF17034"/>
    </source>
</evidence>
<accession>A0A9P6X6V6</accession>
<evidence type="ECO:0000256" key="4">
    <source>
        <dbReference type="SAM" id="MobiDB-lite"/>
    </source>
</evidence>
<keyword evidence="2" id="KW-0853">WD repeat</keyword>
<protein>
    <submittedName>
        <fullName evidence="8">Uncharacterized protein</fullName>
    </submittedName>
</protein>
<dbReference type="Pfam" id="PF17034">
    <property type="entry name" value="zinc_ribbon_16"/>
    <property type="match status" value="1"/>
</dbReference>
<dbReference type="AlphaFoldDB" id="A0A9P6X6V6"/>
<evidence type="ECO:0000313" key="9">
    <source>
        <dbReference type="Proteomes" id="UP000716291"/>
    </source>
</evidence>
<evidence type="ECO:0000259" key="5">
    <source>
        <dbReference type="Pfam" id="PF06911"/>
    </source>
</evidence>
<dbReference type="Pfam" id="PF21719">
    <property type="entry name" value="MIOS_a-sol"/>
    <property type="match status" value="1"/>
</dbReference>
<feature type="domain" description="Senescence" evidence="5">
    <location>
        <begin position="1078"/>
        <end position="1247"/>
    </location>
</feature>
<dbReference type="InterPro" id="IPR049092">
    <property type="entry name" value="MIOS_a-sol"/>
</dbReference>
<dbReference type="InterPro" id="IPR031488">
    <property type="entry name" value="Zn_ribbon_mio"/>
</dbReference>
<dbReference type="PANTHER" id="PTHR16453:SF9">
    <property type="entry name" value="GATOR COMPLEX PROTEIN MIOS"/>
    <property type="match status" value="1"/>
</dbReference>
<comment type="similarity">
    <text evidence="1">Belongs to the WD repeat mio family.</text>
</comment>
<dbReference type="EMBL" id="JAANQT010001163">
    <property type="protein sequence ID" value="KAG1306296.1"/>
    <property type="molecule type" value="Genomic_DNA"/>
</dbReference>
<dbReference type="Proteomes" id="UP000716291">
    <property type="component" value="Unassembled WGS sequence"/>
</dbReference>
<evidence type="ECO:0000256" key="3">
    <source>
        <dbReference type="ARBA" id="ARBA00022737"/>
    </source>
</evidence>
<sequence length="1267" mass="141689">MVIASKSLIWSPHGQNQFLCGGTELKLYEWIPESKEAPGRVRYISTIPEITLMMCADWSPDPNCPDLVAVGLTTGRTLLVRMQEHALTEYPNSENAAHQRMLPNKYPSLGVKMSRTSNVVSFSKNHPNLLAVGLDKVRNEPCLFVWDISRSMESYTPTGSQTPIAATFKEARSRMDTTRSVDFFEEKGKFSELPAGLASRELGPIRQYGSSEVISSCAWSEHASAPILMAGMANKYLRVYDIRADSNPLQFTTKAVYGTTIDPFNPYRLASYTEEGIIKVWDIRKHTEAVLTLNPETKNNISKIVFSPTQPGLLASLTKDTVQMHLWDIQETCSLQSVVHSVKQKRVDEDLSIPVLWKNRKTRSSTKPFASFTFIPKLDQSTPHRLLGVHTDGSFEAVKIEEASQMTWQPTGGMVMTGRKGLMACQPASLMDLKMAELSLQEESSPDETIKQSKDGLLAKQLERDISVVMRKRLLEGYSMNCEKNISIIRKDRALRELWTWMKIADQMAPKLSKVGNLDYSFHGVYGIWVGSQSRQKSSPAATPRMASPRISREPSAQNVKDTLDEGDLPMVETSKPLQRNVALMACGLAFDREGFEKELVSLERNGEYDKAAALALFHGNLERAIKSLSDSRDEHVQQRKLMSAILASYQSGTSDTWKEICESLCNDMADRPYLKAIFAYIASNDWYRVLEEPGLPLRERMAIALRILDDEQMTVYLNKTVEKAIEEGDVEGIVVTGLTLKGIDILEKALDKHGDVQTASLVMSFIVPKRFKDNRVEDWVENYRLLLDRWQLWHERAKFDIERGKRMNSSEIAPPQVYVRCNYCAQSLGHSLVIQNARNREGKRMNVQTSNPGGRVSSKQKSTVCSSCRKPLPRCALCLLQMGTPVDQLRQTIMANDTHNIDPAGFELWFTWCQTYIDISSLILINEFNHVRLSSSREGDLGSGLLKIMVQSDQKLLVLVFNQRKIILASNSKAWLEQETIMIPHVESGLWKIDCSNPDQLVELQDILTFFIKYENRHCIKNTLALIDPKSCQVTQVVADNVTIDLEQEDFIESKEKVPVYVDSKEKVKFLYQSGEAMITGSDWIANALVFTGQALAKGITSGSQLMEEKIQSTTPFQLSDQDKNVLDMVYNTTHTVTSAAASALDKVITAATSHIRPEPKSAKGHFGWSALKATATVIGGAAAAAGLVLDSSRDGISRVIRKKYGADAGYVVEKTIGTASHVAGLLVYFDAKGISRTVILGGLAKAHQREVVFENKEDEEEKKKA</sequence>
<evidence type="ECO:0000256" key="1">
    <source>
        <dbReference type="ARBA" id="ARBA00009713"/>
    </source>
</evidence>
<dbReference type="InterPro" id="IPR037593">
    <property type="entry name" value="MIOS/Sea4"/>
</dbReference>
<keyword evidence="3" id="KW-0677">Repeat</keyword>
<organism evidence="8 9">
    <name type="scientific">Rhizopus oryzae</name>
    <name type="common">Mucormycosis agent</name>
    <name type="synonym">Rhizopus arrhizus var. delemar</name>
    <dbReference type="NCBI Taxonomy" id="64495"/>
    <lineage>
        <taxon>Eukaryota</taxon>
        <taxon>Fungi</taxon>
        <taxon>Fungi incertae sedis</taxon>
        <taxon>Mucoromycota</taxon>
        <taxon>Mucoromycotina</taxon>
        <taxon>Mucoromycetes</taxon>
        <taxon>Mucorales</taxon>
        <taxon>Mucorineae</taxon>
        <taxon>Rhizopodaceae</taxon>
        <taxon>Rhizopus</taxon>
    </lineage>
</organism>
<feature type="region of interest" description="Disordered" evidence="4">
    <location>
        <begin position="536"/>
        <end position="568"/>
    </location>
</feature>
<keyword evidence="9" id="KW-1185">Reference proteome</keyword>
<dbReference type="Pfam" id="PF06911">
    <property type="entry name" value="Senescence"/>
    <property type="match status" value="1"/>
</dbReference>
<proteinExistence type="inferred from homology"/>
<dbReference type="PANTHER" id="PTHR16453">
    <property type="entry name" value="WD40 DOMAIN-CONTAINING PROTEIN MIO FAMILY MEMBER"/>
    <property type="match status" value="1"/>
</dbReference>
<evidence type="ECO:0000256" key="2">
    <source>
        <dbReference type="ARBA" id="ARBA00022574"/>
    </source>
</evidence>
<dbReference type="InterPro" id="IPR009686">
    <property type="entry name" value="Senescence/spartin_C"/>
</dbReference>
<dbReference type="SUPFAM" id="SSF50978">
    <property type="entry name" value="WD40 repeat-like"/>
    <property type="match status" value="1"/>
</dbReference>
<dbReference type="InterPro" id="IPR001680">
    <property type="entry name" value="WD40_rpt"/>
</dbReference>
<dbReference type="Gene3D" id="2.130.10.10">
    <property type="entry name" value="YVTN repeat-like/Quinoprotein amine dehydrogenase"/>
    <property type="match status" value="1"/>
</dbReference>